<evidence type="ECO:0000313" key="2">
    <source>
        <dbReference type="Proteomes" id="UP000812440"/>
    </source>
</evidence>
<protein>
    <submittedName>
        <fullName evidence="1">Uncharacterized protein</fullName>
    </submittedName>
</protein>
<evidence type="ECO:0000313" key="1">
    <source>
        <dbReference type="EMBL" id="KAG8431062.1"/>
    </source>
</evidence>
<dbReference type="Proteomes" id="UP000812440">
    <property type="component" value="Unassembled WGS sequence"/>
</dbReference>
<dbReference type="AlphaFoldDB" id="A0A8T2IGB9"/>
<name>A0A8T2IGB9_9PIPI</name>
<gene>
    <name evidence="1" type="ORF">GDO86_019477</name>
</gene>
<accession>A0A8T2IGB9</accession>
<organism evidence="1 2">
    <name type="scientific">Hymenochirus boettgeri</name>
    <name type="common">Congo dwarf clawed frog</name>
    <dbReference type="NCBI Taxonomy" id="247094"/>
    <lineage>
        <taxon>Eukaryota</taxon>
        <taxon>Metazoa</taxon>
        <taxon>Chordata</taxon>
        <taxon>Craniata</taxon>
        <taxon>Vertebrata</taxon>
        <taxon>Euteleostomi</taxon>
        <taxon>Amphibia</taxon>
        <taxon>Batrachia</taxon>
        <taxon>Anura</taxon>
        <taxon>Pipoidea</taxon>
        <taxon>Pipidae</taxon>
        <taxon>Pipinae</taxon>
        <taxon>Hymenochirus</taxon>
    </lineage>
</organism>
<dbReference type="EMBL" id="JAACNH010000387">
    <property type="protein sequence ID" value="KAG8431062.1"/>
    <property type="molecule type" value="Genomic_DNA"/>
</dbReference>
<proteinExistence type="predicted"/>
<keyword evidence="2" id="KW-1185">Reference proteome</keyword>
<reference evidence="1" key="1">
    <citation type="thesis" date="2020" institute="ProQuest LLC" country="789 East Eisenhower Parkway, Ann Arbor, MI, USA">
        <title>Comparative Genomics and Chromosome Evolution.</title>
        <authorList>
            <person name="Mudd A.B."/>
        </authorList>
    </citation>
    <scope>NUCLEOTIDE SEQUENCE</scope>
    <source>
        <strain evidence="1">Female2</strain>
        <tissue evidence="1">Blood</tissue>
    </source>
</reference>
<comment type="caution">
    <text evidence="1">The sequence shown here is derived from an EMBL/GenBank/DDBJ whole genome shotgun (WGS) entry which is preliminary data.</text>
</comment>
<sequence>MCPRVGFRMYIWEWTLCTNWIVCKSWSRLHRFIVLPSTQTYSKIPLSPDPKMNIPPFVLAQPVNISNVLSLDSPVILPSQHYLSWVLHSLLPSPSSLTVLSLSFCNCP</sequence>